<keyword evidence="5" id="KW-0479">Metal-binding</keyword>
<dbReference type="SMART" id="SM00177">
    <property type="entry name" value="ARF"/>
    <property type="match status" value="1"/>
</dbReference>
<dbReference type="GO" id="GO:0051649">
    <property type="term" value="P:establishment of localization in cell"/>
    <property type="evidence" value="ECO:0007669"/>
    <property type="project" value="UniProtKB-ARBA"/>
</dbReference>
<keyword evidence="3 4" id="KW-0342">GTP-binding</keyword>
<dbReference type="Pfam" id="PF00025">
    <property type="entry name" value="Arf"/>
    <property type="match status" value="1"/>
</dbReference>
<dbReference type="SMART" id="SM00178">
    <property type="entry name" value="SAR"/>
    <property type="match status" value="1"/>
</dbReference>
<evidence type="ECO:0000256" key="1">
    <source>
        <dbReference type="ARBA" id="ARBA00010290"/>
    </source>
</evidence>
<feature type="binding site" evidence="5">
    <location>
        <position position="49"/>
    </location>
    <ligand>
        <name>Mg(2+)</name>
        <dbReference type="ChEBI" id="CHEBI:18420"/>
    </ligand>
</feature>
<dbReference type="FunFam" id="3.40.50.300:FF:000412">
    <property type="entry name" value="ADP-ribosylation factor 1"/>
    <property type="match status" value="1"/>
</dbReference>
<evidence type="ECO:0000256" key="5">
    <source>
        <dbReference type="PIRSR" id="PIRSR606689-2"/>
    </source>
</evidence>
<feature type="region of interest" description="Disordered" evidence="7">
    <location>
        <begin position="197"/>
        <end position="225"/>
    </location>
</feature>
<dbReference type="SUPFAM" id="SSF52540">
    <property type="entry name" value="P-loop containing nucleoside triphosphate hydrolases"/>
    <property type="match status" value="1"/>
</dbReference>
<gene>
    <name evidence="8" type="ORF">TCAL_11011</name>
</gene>
<evidence type="ECO:0000256" key="6">
    <source>
        <dbReference type="RuleBase" id="RU003925"/>
    </source>
</evidence>
<dbReference type="Gene3D" id="3.40.50.300">
    <property type="entry name" value="P-loop containing nucleotide triphosphate hydrolases"/>
    <property type="match status" value="1"/>
</dbReference>
<dbReference type="Proteomes" id="UP000318571">
    <property type="component" value="Chromosome 1"/>
</dbReference>
<dbReference type="PROSITE" id="PS51419">
    <property type="entry name" value="RAB"/>
    <property type="match status" value="1"/>
</dbReference>
<keyword evidence="2 4" id="KW-0547">Nucleotide-binding</keyword>
<reference evidence="8 9" key="1">
    <citation type="journal article" date="2018" name="Nat. Ecol. Evol.">
        <title>Genomic signatures of mitonuclear coevolution across populations of Tigriopus californicus.</title>
        <authorList>
            <person name="Barreto F.S."/>
            <person name="Watson E.T."/>
            <person name="Lima T.G."/>
            <person name="Willett C.S."/>
            <person name="Edmands S."/>
            <person name="Li W."/>
            <person name="Burton R.S."/>
        </authorList>
    </citation>
    <scope>NUCLEOTIDE SEQUENCE [LARGE SCALE GENOMIC DNA]</scope>
    <source>
        <strain evidence="8 9">San Diego</strain>
    </source>
</reference>
<evidence type="ECO:0000256" key="2">
    <source>
        <dbReference type="ARBA" id="ARBA00022741"/>
    </source>
</evidence>
<organism evidence="8 9">
    <name type="scientific">Tigriopus californicus</name>
    <name type="common">Marine copepod</name>
    <dbReference type="NCBI Taxonomy" id="6832"/>
    <lineage>
        <taxon>Eukaryota</taxon>
        <taxon>Metazoa</taxon>
        <taxon>Ecdysozoa</taxon>
        <taxon>Arthropoda</taxon>
        <taxon>Crustacea</taxon>
        <taxon>Multicrustacea</taxon>
        <taxon>Hexanauplia</taxon>
        <taxon>Copepoda</taxon>
        <taxon>Harpacticoida</taxon>
        <taxon>Harpacticidae</taxon>
        <taxon>Tigriopus</taxon>
    </lineage>
</organism>
<dbReference type="GO" id="GO:0005525">
    <property type="term" value="F:GTP binding"/>
    <property type="evidence" value="ECO:0007669"/>
    <property type="project" value="UniProtKB-KW"/>
</dbReference>
<feature type="compositionally biased region" description="Low complexity" evidence="7">
    <location>
        <begin position="200"/>
        <end position="213"/>
    </location>
</feature>
<feature type="binding site" evidence="5">
    <location>
        <position position="32"/>
    </location>
    <ligand>
        <name>Mg(2+)</name>
        <dbReference type="ChEBI" id="CHEBI:18420"/>
    </ligand>
</feature>
<keyword evidence="5" id="KW-0460">Magnesium</keyword>
<dbReference type="InterPro" id="IPR005225">
    <property type="entry name" value="Small_GTP-bd"/>
</dbReference>
<protein>
    <recommendedName>
        <fullName evidence="10">ADP-ribosylation factor-like protein 4A</fullName>
    </recommendedName>
</protein>
<evidence type="ECO:0000256" key="7">
    <source>
        <dbReference type="SAM" id="MobiDB-lite"/>
    </source>
</evidence>
<dbReference type="STRING" id="6832.A0A553NV78"/>
<dbReference type="PRINTS" id="PR00328">
    <property type="entry name" value="SAR1GTPBP"/>
</dbReference>
<dbReference type="PANTHER" id="PTHR11711">
    <property type="entry name" value="ADP RIBOSYLATION FACTOR-RELATED"/>
    <property type="match status" value="1"/>
</dbReference>
<dbReference type="GO" id="GO:0003924">
    <property type="term" value="F:GTPase activity"/>
    <property type="evidence" value="ECO:0007669"/>
    <property type="project" value="InterPro"/>
</dbReference>
<dbReference type="EMBL" id="VCGU01000010">
    <property type="protein sequence ID" value="TRY69330.1"/>
    <property type="molecule type" value="Genomic_DNA"/>
</dbReference>
<comment type="similarity">
    <text evidence="1 6">Belongs to the small GTPase superfamily. Arf family.</text>
</comment>
<dbReference type="AlphaFoldDB" id="A0A553NV78"/>
<dbReference type="PROSITE" id="PS51417">
    <property type="entry name" value="ARF"/>
    <property type="match status" value="1"/>
</dbReference>
<dbReference type="OMA" id="IRILWIN"/>
<dbReference type="InterPro" id="IPR006689">
    <property type="entry name" value="Small_GTPase_ARF/SAR"/>
</dbReference>
<evidence type="ECO:0000256" key="3">
    <source>
        <dbReference type="ARBA" id="ARBA00023134"/>
    </source>
</evidence>
<evidence type="ECO:0000313" key="8">
    <source>
        <dbReference type="EMBL" id="TRY69330.1"/>
    </source>
</evidence>
<dbReference type="GO" id="GO:0030010">
    <property type="term" value="P:establishment of cell polarity"/>
    <property type="evidence" value="ECO:0007669"/>
    <property type="project" value="UniProtKB-ARBA"/>
</dbReference>
<feature type="binding site" evidence="4">
    <location>
        <begin position="139"/>
        <end position="142"/>
    </location>
    <ligand>
        <name>GTP</name>
        <dbReference type="ChEBI" id="CHEBI:37565"/>
    </ligand>
</feature>
<dbReference type="InterPro" id="IPR024156">
    <property type="entry name" value="Small_GTPase_ARF"/>
</dbReference>
<feature type="binding site" evidence="4">
    <location>
        <position position="71"/>
    </location>
    <ligand>
        <name>GTP</name>
        <dbReference type="ChEBI" id="CHEBI:37565"/>
    </ligand>
</feature>
<dbReference type="SMART" id="SM00175">
    <property type="entry name" value="RAB"/>
    <property type="match status" value="1"/>
</dbReference>
<dbReference type="InterPro" id="IPR027417">
    <property type="entry name" value="P-loop_NTPase"/>
</dbReference>
<feature type="binding site" evidence="4">
    <location>
        <begin position="25"/>
        <end position="32"/>
    </location>
    <ligand>
        <name>GTP</name>
        <dbReference type="ChEBI" id="CHEBI:37565"/>
    </ligand>
</feature>
<name>A0A553NV78_TIGCA</name>
<accession>A0A553NV78</accession>
<evidence type="ECO:0008006" key="10">
    <source>
        <dbReference type="Google" id="ProtNLM"/>
    </source>
</evidence>
<proteinExistence type="inferred from homology"/>
<comment type="caution">
    <text evidence="8">The sequence shown here is derived from an EMBL/GenBank/DDBJ whole genome shotgun (WGS) entry which is preliminary data.</text>
</comment>
<sequence>MSKDSLSVLADHIPNLGSHHCAMIGLDSAGKTTVLYRLKFNQYVNTAPTIGFNCEKIRMNNTSYTIWDVGGQDKLRPLWKSYTRCTDGIIFVVDSCKEDRFDEAKLELLRMCKNPNGAGSSGGSKHHNTSSIPVLILANKQDLPKAVDVKSLEGVLGLRDLSSLGVHWHIQPTCAITGDGLEEGFLRLHEMIAKKRKSSSKGGLKSASSTSKLSSKKIQRSNSHL</sequence>
<evidence type="ECO:0000256" key="4">
    <source>
        <dbReference type="PIRSR" id="PIRSR606689-1"/>
    </source>
</evidence>
<keyword evidence="9" id="KW-1185">Reference proteome</keyword>
<dbReference type="GO" id="GO:0046872">
    <property type="term" value="F:metal ion binding"/>
    <property type="evidence" value="ECO:0007669"/>
    <property type="project" value="UniProtKB-KW"/>
</dbReference>
<evidence type="ECO:0000313" key="9">
    <source>
        <dbReference type="Proteomes" id="UP000318571"/>
    </source>
</evidence>
<dbReference type="NCBIfam" id="TIGR00231">
    <property type="entry name" value="small_GTP"/>
    <property type="match status" value="1"/>
</dbReference>
<dbReference type="GO" id="GO:0016192">
    <property type="term" value="P:vesicle-mediated transport"/>
    <property type="evidence" value="ECO:0007669"/>
    <property type="project" value="UniProtKB-ARBA"/>
</dbReference>